<reference evidence="2" key="1">
    <citation type="submission" date="2021-10" db="EMBL/GenBank/DDBJ databases">
        <authorList>
            <person name="Dean J.D."/>
            <person name="Kim M.K."/>
            <person name="Newey C.N."/>
            <person name="Stoker T.S."/>
            <person name="Thompson D.W."/>
            <person name="Grose J.H."/>
        </authorList>
    </citation>
    <scope>NUCLEOTIDE SEQUENCE</scope>
    <source>
        <strain evidence="2">BT178</strain>
    </source>
</reference>
<dbReference type="PROSITE" id="PS51257">
    <property type="entry name" value="PROKAR_LIPOPROTEIN"/>
    <property type="match status" value="1"/>
</dbReference>
<dbReference type="GO" id="GO:0016787">
    <property type="term" value="F:hydrolase activity"/>
    <property type="evidence" value="ECO:0007669"/>
    <property type="project" value="UniProtKB-KW"/>
</dbReference>
<dbReference type="EMBL" id="JAJADR010000002">
    <property type="protein sequence ID" value="MCB2407913.1"/>
    <property type="molecule type" value="Genomic_DNA"/>
</dbReference>
<evidence type="ECO:0000259" key="1">
    <source>
        <dbReference type="Pfam" id="PF12146"/>
    </source>
</evidence>
<sequence length="251" mass="27692">MKYAFVLFTSLLAGSCSPGYQHSMPLAPTAAPAAIRIEALSLFDTTRRRPVPVLLYGPVTGRRRLALLSHGYGGHNSDYSFLARQLGAHGYLVASIQHELPTDEPIATAGNLRETRRPNWARGVQNMLFVRQQLQQLYPRLDTGHLLLLGHSNGGDMAVLFAHEHPALVDKLISLDHRRMPLPRVRQPRILTIRSSDQLADPGVLPGPEEQKGLGISIVQLPATLHNDMWDGATKAQQQEITAAIAAFLRR</sequence>
<protein>
    <submittedName>
        <fullName evidence="2">Alpha/beta hydrolase</fullName>
    </submittedName>
</protein>
<dbReference type="InterPro" id="IPR029058">
    <property type="entry name" value="AB_hydrolase_fold"/>
</dbReference>
<accession>A0ABS8AQN0</accession>
<dbReference type="Proteomes" id="UP001165296">
    <property type="component" value="Unassembled WGS sequence"/>
</dbReference>
<dbReference type="RefSeq" id="WP_226174326.1">
    <property type="nucleotide sequence ID" value="NZ_JAJADR010000002.1"/>
</dbReference>
<proteinExistence type="predicted"/>
<dbReference type="Gene3D" id="3.40.50.1820">
    <property type="entry name" value="alpha/beta hydrolase"/>
    <property type="match status" value="1"/>
</dbReference>
<evidence type="ECO:0000313" key="2">
    <source>
        <dbReference type="EMBL" id="MCB2407913.1"/>
    </source>
</evidence>
<keyword evidence="3" id="KW-1185">Reference proteome</keyword>
<organism evidence="2 3">
    <name type="scientific">Hymenobacter lucidus</name>
    <dbReference type="NCBI Taxonomy" id="2880930"/>
    <lineage>
        <taxon>Bacteria</taxon>
        <taxon>Pseudomonadati</taxon>
        <taxon>Bacteroidota</taxon>
        <taxon>Cytophagia</taxon>
        <taxon>Cytophagales</taxon>
        <taxon>Hymenobacteraceae</taxon>
        <taxon>Hymenobacter</taxon>
    </lineage>
</organism>
<dbReference type="InterPro" id="IPR022742">
    <property type="entry name" value="Hydrolase_4"/>
</dbReference>
<comment type="caution">
    <text evidence="2">The sequence shown here is derived from an EMBL/GenBank/DDBJ whole genome shotgun (WGS) entry which is preliminary data.</text>
</comment>
<keyword evidence="2" id="KW-0378">Hydrolase</keyword>
<dbReference type="Pfam" id="PF12146">
    <property type="entry name" value="Hydrolase_4"/>
    <property type="match status" value="1"/>
</dbReference>
<feature type="domain" description="Serine aminopeptidase S33" evidence="1">
    <location>
        <begin position="64"/>
        <end position="173"/>
    </location>
</feature>
<evidence type="ECO:0000313" key="3">
    <source>
        <dbReference type="Proteomes" id="UP001165296"/>
    </source>
</evidence>
<gene>
    <name evidence="2" type="ORF">LGH74_07990</name>
</gene>
<name>A0ABS8AQN0_9BACT</name>
<dbReference type="SUPFAM" id="SSF53474">
    <property type="entry name" value="alpha/beta-Hydrolases"/>
    <property type="match status" value="1"/>
</dbReference>